<sequence>MRVELHDLGTVEIEIEKCSSGHGVTVSQRFAAKDGTTSTSFTCTCYESNGKSYSKTITCPDGNNTCDCSTPSSPSPSCG</sequence>
<accession>A0ABQ1SBJ6</accession>
<dbReference type="EMBL" id="BMEG01000024">
    <property type="protein sequence ID" value="GGD98137.1"/>
    <property type="molecule type" value="Genomic_DNA"/>
</dbReference>
<organism evidence="1 2">
    <name type="scientific">Caballeronia grimmiae</name>
    <dbReference type="NCBI Taxonomy" id="1071679"/>
    <lineage>
        <taxon>Bacteria</taxon>
        <taxon>Pseudomonadati</taxon>
        <taxon>Pseudomonadota</taxon>
        <taxon>Betaproteobacteria</taxon>
        <taxon>Burkholderiales</taxon>
        <taxon>Burkholderiaceae</taxon>
        <taxon>Caballeronia</taxon>
    </lineage>
</organism>
<gene>
    <name evidence="1" type="ORF">GCM10010985_61110</name>
</gene>
<evidence type="ECO:0000313" key="2">
    <source>
        <dbReference type="Proteomes" id="UP000597138"/>
    </source>
</evidence>
<name>A0ABQ1SBJ6_9BURK</name>
<keyword evidence="2" id="KW-1185">Reference proteome</keyword>
<comment type="caution">
    <text evidence="1">The sequence shown here is derived from an EMBL/GenBank/DDBJ whole genome shotgun (WGS) entry which is preliminary data.</text>
</comment>
<dbReference type="Proteomes" id="UP000597138">
    <property type="component" value="Unassembled WGS sequence"/>
</dbReference>
<reference evidence="2" key="1">
    <citation type="journal article" date="2019" name="Int. J. Syst. Evol. Microbiol.">
        <title>The Global Catalogue of Microorganisms (GCM) 10K type strain sequencing project: providing services to taxonomists for standard genome sequencing and annotation.</title>
        <authorList>
            <consortium name="The Broad Institute Genomics Platform"/>
            <consortium name="The Broad Institute Genome Sequencing Center for Infectious Disease"/>
            <person name="Wu L."/>
            <person name="Ma J."/>
        </authorList>
    </citation>
    <scope>NUCLEOTIDE SEQUENCE [LARGE SCALE GENOMIC DNA]</scope>
    <source>
        <strain evidence="2">CGMCC 1.11013</strain>
    </source>
</reference>
<evidence type="ECO:0000313" key="1">
    <source>
        <dbReference type="EMBL" id="GGD98137.1"/>
    </source>
</evidence>
<protein>
    <submittedName>
        <fullName evidence="1">Uncharacterized protein</fullName>
    </submittedName>
</protein>
<proteinExistence type="predicted"/>